<reference evidence="1 2" key="1">
    <citation type="journal article" date="2019" name="Sci. Rep.">
        <title>Orb-weaving spider Araneus ventricosus genome elucidates the spidroin gene catalogue.</title>
        <authorList>
            <person name="Kono N."/>
            <person name="Nakamura H."/>
            <person name="Ohtoshi R."/>
            <person name="Moran D.A.P."/>
            <person name="Shinohara A."/>
            <person name="Yoshida Y."/>
            <person name="Fujiwara M."/>
            <person name="Mori M."/>
            <person name="Tomita M."/>
            <person name="Arakawa K."/>
        </authorList>
    </citation>
    <scope>NUCLEOTIDE SEQUENCE [LARGE SCALE GENOMIC DNA]</scope>
</reference>
<dbReference type="OrthoDB" id="6429683at2759"/>
<sequence>MHWSGLWLGCHIGDKFKDRVKLDFNRKQVNQRFINGTFFFLEPVMKRIVEDIDDFQVDTASPNVTATEAKMDGMSDQVANELSSGARIDDSDNLFMTRFMFGGFPEFSWHRSKRNDSSTEPKQNMRKRFTFFRRFILI</sequence>
<evidence type="ECO:0000313" key="1">
    <source>
        <dbReference type="EMBL" id="GBM17878.1"/>
    </source>
</evidence>
<proteinExistence type="predicted"/>
<dbReference type="AlphaFoldDB" id="A0A4Y2DQ16"/>
<evidence type="ECO:0000313" key="2">
    <source>
        <dbReference type="Proteomes" id="UP000499080"/>
    </source>
</evidence>
<accession>A0A4Y2DQ16</accession>
<gene>
    <name evidence="1" type="ORF">AVEN_260196_1</name>
</gene>
<organism evidence="1 2">
    <name type="scientific">Araneus ventricosus</name>
    <name type="common">Orbweaver spider</name>
    <name type="synonym">Epeira ventricosa</name>
    <dbReference type="NCBI Taxonomy" id="182803"/>
    <lineage>
        <taxon>Eukaryota</taxon>
        <taxon>Metazoa</taxon>
        <taxon>Ecdysozoa</taxon>
        <taxon>Arthropoda</taxon>
        <taxon>Chelicerata</taxon>
        <taxon>Arachnida</taxon>
        <taxon>Araneae</taxon>
        <taxon>Araneomorphae</taxon>
        <taxon>Entelegynae</taxon>
        <taxon>Araneoidea</taxon>
        <taxon>Araneidae</taxon>
        <taxon>Araneus</taxon>
    </lineage>
</organism>
<keyword evidence="2" id="KW-1185">Reference proteome</keyword>
<protein>
    <submittedName>
        <fullName evidence="1">Uncharacterized protein</fullName>
    </submittedName>
</protein>
<dbReference type="EMBL" id="BGPR01000395">
    <property type="protein sequence ID" value="GBM17878.1"/>
    <property type="molecule type" value="Genomic_DNA"/>
</dbReference>
<dbReference type="Proteomes" id="UP000499080">
    <property type="component" value="Unassembled WGS sequence"/>
</dbReference>
<name>A0A4Y2DQ16_ARAVE</name>
<comment type="caution">
    <text evidence="1">The sequence shown here is derived from an EMBL/GenBank/DDBJ whole genome shotgun (WGS) entry which is preliminary data.</text>
</comment>